<feature type="non-terminal residue" evidence="1">
    <location>
        <position position="86"/>
    </location>
</feature>
<sequence length="86" mass="10003">KLLTRLLKTLRQPTTGCTLPLRVHQLLNDHRSSFKRQRIFNPMISRNLVLRRRFRKTIGPRQFTRFAGRSPIAVSPVTGRPLVSAR</sequence>
<keyword evidence="2" id="KW-1185">Reference proteome</keyword>
<feature type="non-terminal residue" evidence="1">
    <location>
        <position position="1"/>
    </location>
</feature>
<name>A0A074ZHQ4_OPIVI</name>
<dbReference type="RefSeq" id="XP_009170999.1">
    <property type="nucleotide sequence ID" value="XM_009172735.1"/>
</dbReference>
<gene>
    <name evidence="1" type="ORF">T265_14243</name>
</gene>
<dbReference type="GeneID" id="20328409"/>
<proteinExistence type="predicted"/>
<accession>A0A074ZHQ4</accession>
<evidence type="ECO:0000313" key="2">
    <source>
        <dbReference type="Proteomes" id="UP000054324"/>
    </source>
</evidence>
<dbReference type="CTD" id="20328409"/>
<dbReference type="Proteomes" id="UP000054324">
    <property type="component" value="Unassembled WGS sequence"/>
</dbReference>
<dbReference type="EMBL" id="KL596782">
    <property type="protein sequence ID" value="KER25267.1"/>
    <property type="molecule type" value="Genomic_DNA"/>
</dbReference>
<protein>
    <submittedName>
        <fullName evidence="1">Uncharacterized protein</fullName>
    </submittedName>
</protein>
<reference evidence="1 2" key="1">
    <citation type="submission" date="2013-11" db="EMBL/GenBank/DDBJ databases">
        <title>Opisthorchis viverrini - life in the bile duct.</title>
        <authorList>
            <person name="Young N.D."/>
            <person name="Nagarajan N."/>
            <person name="Lin S.J."/>
            <person name="Korhonen P.K."/>
            <person name="Jex A.R."/>
            <person name="Hall R.S."/>
            <person name="Safavi-Hemami H."/>
            <person name="Kaewkong W."/>
            <person name="Bertrand D."/>
            <person name="Gao S."/>
            <person name="Seet Q."/>
            <person name="Wongkham S."/>
            <person name="Teh B.T."/>
            <person name="Wongkham C."/>
            <person name="Intapan P.M."/>
            <person name="Maleewong W."/>
            <person name="Yang X."/>
            <person name="Hu M."/>
            <person name="Wang Z."/>
            <person name="Hofmann A."/>
            <person name="Sternberg P.W."/>
            <person name="Tan P."/>
            <person name="Wang J."/>
            <person name="Gasser R.B."/>
        </authorList>
    </citation>
    <scope>NUCLEOTIDE SEQUENCE [LARGE SCALE GENOMIC DNA]</scope>
</reference>
<dbReference type="KEGG" id="ovi:T265_14243"/>
<dbReference type="AlphaFoldDB" id="A0A074ZHQ4"/>
<organism evidence="1 2">
    <name type="scientific">Opisthorchis viverrini</name>
    <name type="common">Southeast Asian liver fluke</name>
    <dbReference type="NCBI Taxonomy" id="6198"/>
    <lineage>
        <taxon>Eukaryota</taxon>
        <taxon>Metazoa</taxon>
        <taxon>Spiralia</taxon>
        <taxon>Lophotrochozoa</taxon>
        <taxon>Platyhelminthes</taxon>
        <taxon>Trematoda</taxon>
        <taxon>Digenea</taxon>
        <taxon>Opisthorchiida</taxon>
        <taxon>Opisthorchiata</taxon>
        <taxon>Opisthorchiidae</taxon>
        <taxon>Opisthorchis</taxon>
    </lineage>
</organism>
<evidence type="ECO:0000313" key="1">
    <source>
        <dbReference type="EMBL" id="KER25267.1"/>
    </source>
</evidence>